<feature type="domain" description="Cupin type-2" evidence="1">
    <location>
        <begin position="63"/>
        <end position="127"/>
    </location>
</feature>
<dbReference type="InterPro" id="IPR013096">
    <property type="entry name" value="Cupin_2"/>
</dbReference>
<protein>
    <submittedName>
        <fullName evidence="2">Cupin domain-containing protein</fullName>
    </submittedName>
</protein>
<dbReference type="SUPFAM" id="SSF51182">
    <property type="entry name" value="RmlC-like cupins"/>
    <property type="match status" value="1"/>
</dbReference>
<keyword evidence="3" id="KW-1185">Reference proteome</keyword>
<dbReference type="InterPro" id="IPR014710">
    <property type="entry name" value="RmlC-like_jellyroll"/>
</dbReference>
<comment type="caution">
    <text evidence="2">The sequence shown here is derived from an EMBL/GenBank/DDBJ whole genome shotgun (WGS) entry which is preliminary data.</text>
</comment>
<dbReference type="PANTHER" id="PTHR37694:SF1">
    <property type="entry name" value="SLR8022 PROTEIN"/>
    <property type="match status" value="1"/>
</dbReference>
<dbReference type="Proteomes" id="UP000441717">
    <property type="component" value="Unassembled WGS sequence"/>
</dbReference>
<dbReference type="InterPro" id="IPR011051">
    <property type="entry name" value="RmlC_Cupin_sf"/>
</dbReference>
<name>A0A6N7IUE7_9FIRM</name>
<dbReference type="EMBL" id="WHYR01000064">
    <property type="protein sequence ID" value="MQL53745.1"/>
    <property type="molecule type" value="Genomic_DNA"/>
</dbReference>
<proteinExistence type="predicted"/>
<dbReference type="Gene3D" id="2.60.120.10">
    <property type="entry name" value="Jelly Rolls"/>
    <property type="match status" value="1"/>
</dbReference>
<gene>
    <name evidence="2" type="ORF">GFC01_16050</name>
</gene>
<dbReference type="PANTHER" id="PTHR37694">
    <property type="entry name" value="SLR8022 PROTEIN"/>
    <property type="match status" value="1"/>
</dbReference>
<dbReference type="AlphaFoldDB" id="A0A6N7IUE7"/>
<evidence type="ECO:0000313" key="2">
    <source>
        <dbReference type="EMBL" id="MQL53745.1"/>
    </source>
</evidence>
<organism evidence="2 3">
    <name type="scientific">Desulfofundulus thermobenzoicus</name>
    <dbReference type="NCBI Taxonomy" id="29376"/>
    <lineage>
        <taxon>Bacteria</taxon>
        <taxon>Bacillati</taxon>
        <taxon>Bacillota</taxon>
        <taxon>Clostridia</taxon>
        <taxon>Eubacteriales</taxon>
        <taxon>Peptococcaceae</taxon>
        <taxon>Desulfofundulus</taxon>
    </lineage>
</organism>
<reference evidence="2 3" key="1">
    <citation type="submission" date="2019-10" db="EMBL/GenBank/DDBJ databases">
        <title>Comparative genomics of sulfur disproportionating microorganisms.</title>
        <authorList>
            <person name="Ward L.M."/>
            <person name="Bertran E."/>
            <person name="Johnston D."/>
        </authorList>
    </citation>
    <scope>NUCLEOTIDE SEQUENCE [LARGE SCALE GENOMIC DNA]</scope>
    <source>
        <strain evidence="2 3">DSM 14055</strain>
    </source>
</reference>
<evidence type="ECO:0000259" key="1">
    <source>
        <dbReference type="Pfam" id="PF07883"/>
    </source>
</evidence>
<dbReference type="OrthoDB" id="9797047at2"/>
<sequence length="132" mass="14601">MNKLLFYKAKSYTNNNETGYSKGRLLIMEVIKISELPVFTNPRGVSARKVLERDGLVLMNLLLKPGDVVQAHTSPQNVVFQVVQGKGAISVGDVESTVEKDDLVYSQKGIPHGLKAAPDQEFHVLVWKLPTP</sequence>
<accession>A0A6N7IUE7</accession>
<dbReference type="Pfam" id="PF07883">
    <property type="entry name" value="Cupin_2"/>
    <property type="match status" value="1"/>
</dbReference>
<evidence type="ECO:0000313" key="3">
    <source>
        <dbReference type="Proteomes" id="UP000441717"/>
    </source>
</evidence>